<proteinExistence type="predicted"/>
<reference evidence="1" key="1">
    <citation type="submission" date="2020-11" db="EMBL/GenBank/DDBJ databases">
        <title>Nocardia NEAU-351.nov., a novel actinomycete isolated from the cow dung.</title>
        <authorList>
            <person name="Zhang X."/>
        </authorList>
    </citation>
    <scope>NUCLEOTIDE SEQUENCE</scope>
    <source>
        <strain evidence="1">NEAU-351</strain>
    </source>
</reference>
<dbReference type="EMBL" id="JADMLG010000004">
    <property type="protein sequence ID" value="MBH0777251.1"/>
    <property type="molecule type" value="Genomic_DNA"/>
</dbReference>
<gene>
    <name evidence="1" type="ORF">IT779_13260</name>
</gene>
<comment type="caution">
    <text evidence="1">The sequence shown here is derived from an EMBL/GenBank/DDBJ whole genome shotgun (WGS) entry which is preliminary data.</text>
</comment>
<name>A0A931IA76_9NOCA</name>
<protein>
    <submittedName>
        <fullName evidence="1">Uncharacterized protein</fullName>
    </submittedName>
</protein>
<dbReference type="Proteomes" id="UP000655751">
    <property type="component" value="Unassembled WGS sequence"/>
</dbReference>
<organism evidence="1 2">
    <name type="scientific">Nocardia bovistercoris</name>
    <dbReference type="NCBI Taxonomy" id="2785916"/>
    <lineage>
        <taxon>Bacteria</taxon>
        <taxon>Bacillati</taxon>
        <taxon>Actinomycetota</taxon>
        <taxon>Actinomycetes</taxon>
        <taxon>Mycobacteriales</taxon>
        <taxon>Nocardiaceae</taxon>
        <taxon>Nocardia</taxon>
    </lineage>
</organism>
<dbReference type="AlphaFoldDB" id="A0A931IA76"/>
<sequence>MLPTGWPHEAPDRPLSVTEAHQAMQRHRDCHTDECARKTAARDVLIAAGRMVPAQPRTR</sequence>
<keyword evidence="2" id="KW-1185">Reference proteome</keyword>
<evidence type="ECO:0000313" key="1">
    <source>
        <dbReference type="EMBL" id="MBH0777251.1"/>
    </source>
</evidence>
<evidence type="ECO:0000313" key="2">
    <source>
        <dbReference type="Proteomes" id="UP000655751"/>
    </source>
</evidence>
<accession>A0A931IA76</accession>